<dbReference type="InterPro" id="IPR023582">
    <property type="entry name" value="Impact"/>
</dbReference>
<dbReference type="Pfam" id="PF01205">
    <property type="entry name" value="Impact_N"/>
    <property type="match status" value="1"/>
</dbReference>
<comment type="similarity">
    <text evidence="1">Belongs to the IMPACT family.</text>
</comment>
<proteinExistence type="inferred from homology"/>
<dbReference type="EMBL" id="ACDN02000055">
    <property type="protein sequence ID" value="EEO23691.1"/>
    <property type="molecule type" value="Genomic_DNA"/>
</dbReference>
<dbReference type="InterPro" id="IPR036956">
    <property type="entry name" value="Impact_N_sf"/>
</dbReference>
<dbReference type="HOGENOM" id="CLU_083552_1_2_7"/>
<comment type="caution">
    <text evidence="3">The sequence shown here is derived from an EMBL/GenBank/DDBJ whole genome shotgun (WGS) entry which is preliminary data.</text>
</comment>
<dbReference type="InterPro" id="IPR020568">
    <property type="entry name" value="Ribosomal_Su5_D2-typ_SF"/>
</dbReference>
<dbReference type="GO" id="GO:0005737">
    <property type="term" value="C:cytoplasm"/>
    <property type="evidence" value="ECO:0007669"/>
    <property type="project" value="TreeGrafter"/>
</dbReference>
<feature type="domain" description="Impact N-terminal" evidence="2">
    <location>
        <begin position="22"/>
        <end position="137"/>
    </location>
</feature>
<dbReference type="Gene3D" id="3.30.230.30">
    <property type="entry name" value="Impact, N-terminal domain"/>
    <property type="match status" value="1"/>
</dbReference>
<protein>
    <recommendedName>
        <fullName evidence="2">Impact N-terminal domain-containing protein</fullName>
    </recommendedName>
</protein>
<dbReference type="AlphaFoldDB" id="C3XFA2"/>
<evidence type="ECO:0000259" key="2">
    <source>
        <dbReference type="Pfam" id="PF01205"/>
    </source>
</evidence>
<dbReference type="RefSeq" id="WP_005217801.1">
    <property type="nucleotide sequence ID" value="NZ_KI392040.1"/>
</dbReference>
<dbReference type="GO" id="GO:0006446">
    <property type="term" value="P:regulation of translational initiation"/>
    <property type="evidence" value="ECO:0007669"/>
    <property type="project" value="TreeGrafter"/>
</dbReference>
<sequence>MQYFIYQENTARSKEEIIFECKGSKFIALLFPLDIATNTTLDSNQTLRNEILAKLQAAHKKAVHFVWAFRILNEYQQIIEGSSDDGEPKGSAGVPMLEVLRGKGLINIFCVCIRYFGGTKLGVGGLVRAYTQATLQTITLAENLGQILPYQAKDIISIHVKSSAYNKILHLATQHKLEVIDREFLQTSITLQLQGSATNLENFSKEYKNLYYDSNMS</sequence>
<dbReference type="SUPFAM" id="SSF54211">
    <property type="entry name" value="Ribosomal protein S5 domain 2-like"/>
    <property type="match status" value="1"/>
</dbReference>
<dbReference type="PANTHER" id="PTHR16301">
    <property type="entry name" value="IMPACT-RELATED"/>
    <property type="match status" value="1"/>
</dbReference>
<dbReference type="InterPro" id="IPR001498">
    <property type="entry name" value="Impact_N"/>
</dbReference>
<dbReference type="OrthoDB" id="9813771at2"/>
<evidence type="ECO:0000313" key="4">
    <source>
        <dbReference type="Proteomes" id="UP000005085"/>
    </source>
</evidence>
<evidence type="ECO:0000256" key="1">
    <source>
        <dbReference type="ARBA" id="ARBA00007665"/>
    </source>
</evidence>
<dbReference type="PANTHER" id="PTHR16301:SF20">
    <property type="entry name" value="IMPACT FAMILY MEMBER YIGZ"/>
    <property type="match status" value="1"/>
</dbReference>
<name>C3XFA2_9HELI</name>
<organism evidence="3 4">
    <name type="scientific">Helicobacter bilis ATCC 43879</name>
    <dbReference type="NCBI Taxonomy" id="613026"/>
    <lineage>
        <taxon>Bacteria</taxon>
        <taxon>Pseudomonadati</taxon>
        <taxon>Campylobacterota</taxon>
        <taxon>Epsilonproteobacteria</taxon>
        <taxon>Campylobacterales</taxon>
        <taxon>Helicobacteraceae</taxon>
        <taxon>Helicobacter</taxon>
    </lineage>
</organism>
<dbReference type="Proteomes" id="UP000005085">
    <property type="component" value="Unassembled WGS sequence"/>
</dbReference>
<keyword evidence="4" id="KW-1185">Reference proteome</keyword>
<evidence type="ECO:0000313" key="3">
    <source>
        <dbReference type="EMBL" id="EEO23691.1"/>
    </source>
</evidence>
<reference evidence="3 4" key="1">
    <citation type="journal article" date="2014" name="Genome Announc.">
        <title>Draft genome sequences of six enterohepatic helicobacter species isolated from humans and one from rhesus macaques.</title>
        <authorList>
            <person name="Shen Z."/>
            <person name="Sheh A."/>
            <person name="Young S.K."/>
            <person name="Abouelliel A."/>
            <person name="Ward D.V."/>
            <person name="Earl A.M."/>
            <person name="Fox J.G."/>
        </authorList>
    </citation>
    <scope>NUCLEOTIDE SEQUENCE [LARGE SCALE GENOMIC DNA]</scope>
    <source>
        <strain evidence="3 4">ATCC 43879</strain>
    </source>
</reference>
<accession>C3XFA2</accession>
<dbReference type="eggNOG" id="COG1739">
    <property type="taxonomic scope" value="Bacteria"/>
</dbReference>
<gene>
    <name evidence="3" type="ORF">HRAG_00748</name>
</gene>